<comment type="caution">
    <text evidence="8">The sequence shown here is derived from an EMBL/GenBank/DDBJ whole genome shotgun (WGS) entry which is preliminary data.</text>
</comment>
<evidence type="ECO:0000256" key="2">
    <source>
        <dbReference type="ARBA" id="ARBA00022801"/>
    </source>
</evidence>
<dbReference type="GO" id="GO:0003676">
    <property type="term" value="F:nucleic acid binding"/>
    <property type="evidence" value="ECO:0007669"/>
    <property type="project" value="InterPro"/>
</dbReference>
<dbReference type="EMBL" id="QICN01000013">
    <property type="protein sequence ID" value="PXV64211.1"/>
    <property type="molecule type" value="Genomic_DNA"/>
</dbReference>
<dbReference type="RefSeq" id="WP_110266677.1">
    <property type="nucleotide sequence ID" value="NZ_CAWNXA010000013.1"/>
</dbReference>
<dbReference type="SMART" id="SM00487">
    <property type="entry name" value="DEXDc"/>
    <property type="match status" value="1"/>
</dbReference>
<dbReference type="Proteomes" id="UP000248330">
    <property type="component" value="Unassembled WGS sequence"/>
</dbReference>
<dbReference type="InterPro" id="IPR027417">
    <property type="entry name" value="P-loop_NTPase"/>
</dbReference>
<keyword evidence="3 8" id="KW-0347">Helicase</keyword>
<evidence type="ECO:0000256" key="3">
    <source>
        <dbReference type="ARBA" id="ARBA00022806"/>
    </source>
</evidence>
<accession>A0A318E6S9</accession>
<dbReference type="GO" id="GO:0016787">
    <property type="term" value="F:hydrolase activity"/>
    <property type="evidence" value="ECO:0007669"/>
    <property type="project" value="UniProtKB-KW"/>
</dbReference>
<dbReference type="Gene3D" id="1.20.120.1080">
    <property type="match status" value="1"/>
</dbReference>
<dbReference type="Gene3D" id="3.40.50.300">
    <property type="entry name" value="P-loop containing nucleotide triphosphate hydrolases"/>
    <property type="match status" value="2"/>
</dbReference>
<evidence type="ECO:0000256" key="5">
    <source>
        <dbReference type="SAM" id="MobiDB-lite"/>
    </source>
</evidence>
<name>A0A318E6S9_9GAMM</name>
<dbReference type="InterPro" id="IPR007502">
    <property type="entry name" value="Helicase-assoc_dom"/>
</dbReference>
<dbReference type="PIRSF" id="PIRSF005496">
    <property type="entry name" value="ATP_hel_hrpB"/>
    <property type="match status" value="1"/>
</dbReference>
<dbReference type="InterPro" id="IPR056329">
    <property type="entry name" value="CON_HrpB"/>
</dbReference>
<feature type="domain" description="Helicase C-terminal" evidence="7">
    <location>
        <begin position="203"/>
        <end position="377"/>
    </location>
</feature>
<dbReference type="PANTHER" id="PTHR43519:SF1">
    <property type="entry name" value="ATP-DEPENDENT RNA HELICASE HRPB"/>
    <property type="match status" value="1"/>
</dbReference>
<proteinExistence type="predicted"/>
<evidence type="ECO:0000313" key="9">
    <source>
        <dbReference type="Proteomes" id="UP000248330"/>
    </source>
</evidence>
<evidence type="ECO:0000259" key="6">
    <source>
        <dbReference type="PROSITE" id="PS51192"/>
    </source>
</evidence>
<dbReference type="PROSITE" id="PS51192">
    <property type="entry name" value="HELICASE_ATP_BIND_1"/>
    <property type="match status" value="1"/>
</dbReference>
<dbReference type="InterPro" id="IPR001650">
    <property type="entry name" value="Helicase_C-like"/>
</dbReference>
<dbReference type="AlphaFoldDB" id="A0A318E6S9"/>
<dbReference type="SMART" id="SM00847">
    <property type="entry name" value="HA2"/>
    <property type="match status" value="1"/>
</dbReference>
<dbReference type="InterPro" id="IPR010225">
    <property type="entry name" value="HrpB"/>
</dbReference>
<dbReference type="FunFam" id="3.40.50.300:FF:002125">
    <property type="entry name" value="ATP-dependent helicase HrpB"/>
    <property type="match status" value="1"/>
</dbReference>
<keyword evidence="4" id="KW-0067">ATP-binding</keyword>
<dbReference type="SMART" id="SM00490">
    <property type="entry name" value="HELICc"/>
    <property type="match status" value="1"/>
</dbReference>
<keyword evidence="1" id="KW-0547">Nucleotide-binding</keyword>
<evidence type="ECO:0000256" key="1">
    <source>
        <dbReference type="ARBA" id="ARBA00022741"/>
    </source>
</evidence>
<dbReference type="NCBIfam" id="TIGR01970">
    <property type="entry name" value="DEAH_box_HrpB"/>
    <property type="match status" value="1"/>
</dbReference>
<dbReference type="InterPro" id="IPR011545">
    <property type="entry name" value="DEAD/DEAH_box_helicase_dom"/>
</dbReference>
<dbReference type="Pfam" id="PF24473">
    <property type="entry name" value="CON_HrpB"/>
    <property type="match status" value="1"/>
</dbReference>
<keyword evidence="9" id="KW-1185">Reference proteome</keyword>
<dbReference type="InterPro" id="IPR049614">
    <property type="entry name" value="HrpB_DEXH"/>
</dbReference>
<dbReference type="GO" id="GO:0004386">
    <property type="term" value="F:helicase activity"/>
    <property type="evidence" value="ECO:0007669"/>
    <property type="project" value="UniProtKB-KW"/>
</dbReference>
<dbReference type="Pfam" id="PF00271">
    <property type="entry name" value="Helicase_C"/>
    <property type="match status" value="1"/>
</dbReference>
<dbReference type="Pfam" id="PF00270">
    <property type="entry name" value="DEAD"/>
    <property type="match status" value="1"/>
</dbReference>
<dbReference type="InterPro" id="IPR013689">
    <property type="entry name" value="RNA_helicase_ATP-dep_HrpB_C"/>
</dbReference>
<dbReference type="Pfam" id="PF08482">
    <property type="entry name" value="HrpB_C"/>
    <property type="match status" value="1"/>
</dbReference>
<keyword evidence="2" id="KW-0378">Hydrolase</keyword>
<sequence>MTFDLPELPVLDALPRLRAALAQGCAVLSAPPGSGKTTVVPLALLDEPWLAGQRIVMLEPRRVAARAAAARMASLLSESVGETVGYQVRFERKVSARTRIEVVTEGLLARRLQADPELPGVGLLIFDEFHERSLDGDLALALALDARANLRPDLRVLVMSATLDIARVSTLLGGAPVIESGGRLHDVEVRHVAVRADLDHGSAVAQAATQVLQQSGSGEADGDILAFLPGAREIRAAQALLCERLTDAIGVYPLYGELGPREQDAALLADAGGRRKVILATNIAQTSLTVEGVRTVVDGGLVRVARFDLGAGANRLDTERVSRASADQRAGRAGRLGPGVCVRLWSREQHAGLPMHDTPEILAADLTRFALELAAWGVTDPSALALLDPPPEAAWAYARDLLRGLEALHDDGRISAHGRALVRLPATPRRAHMLLRAREHGLGALACWVAAVLDERDAGSADLVDAVERYLRGRGDAAAQRRVREAVRQMLRLLDVEADTTPEPARLEAADVARVVAWAYPERIARRRPGVRDGRDAAYQCADGGEATLPASDALSVREWLAIAHWSVDAGTRRGARRVRFACAADEVRLLQDHPPVEDTRVYWDSQTQAVVAERQMRIGALLVSRKPLAKADPHAMAHAMCEGVRALGLEALPWTEAARQLQARVMSLRAWRADEDWPDLGDAALLDGLDAWLRPHLDGVTRRDHLARLDLAAILRLQLDYPRQQRLDRLAPTHFEVPTGSRIRLEYRLPEPPVLAVRLQELFGCARHPAVDDGRVPVVLHLLSPAQRPVAVTGDLAGFWARGYADVRKDLRGRYPKHPWPEDPLAAAPTRRAKPRG</sequence>
<evidence type="ECO:0000256" key="4">
    <source>
        <dbReference type="ARBA" id="ARBA00022840"/>
    </source>
</evidence>
<dbReference type="OrthoDB" id="9805617at2"/>
<dbReference type="GO" id="GO:0005524">
    <property type="term" value="F:ATP binding"/>
    <property type="evidence" value="ECO:0007669"/>
    <property type="project" value="UniProtKB-KW"/>
</dbReference>
<organism evidence="8 9">
    <name type="scientific">Sinimarinibacterium flocculans</name>
    <dbReference type="NCBI Taxonomy" id="985250"/>
    <lineage>
        <taxon>Bacteria</taxon>
        <taxon>Pseudomonadati</taxon>
        <taxon>Pseudomonadota</taxon>
        <taxon>Gammaproteobacteria</taxon>
        <taxon>Nevskiales</taxon>
        <taxon>Nevskiaceae</taxon>
        <taxon>Sinimarinibacterium</taxon>
    </lineage>
</organism>
<evidence type="ECO:0000259" key="7">
    <source>
        <dbReference type="PROSITE" id="PS51194"/>
    </source>
</evidence>
<dbReference type="CDD" id="cd18791">
    <property type="entry name" value="SF2_C_RHA"/>
    <property type="match status" value="1"/>
</dbReference>
<evidence type="ECO:0000313" key="8">
    <source>
        <dbReference type="EMBL" id="PXV64211.1"/>
    </source>
</evidence>
<feature type="domain" description="Helicase ATP-binding" evidence="6">
    <location>
        <begin position="17"/>
        <end position="181"/>
    </location>
</feature>
<protein>
    <submittedName>
        <fullName evidence="8">ATP-dependent helicase HrpB</fullName>
    </submittedName>
</protein>
<feature type="region of interest" description="Disordered" evidence="5">
    <location>
        <begin position="816"/>
        <end position="838"/>
    </location>
</feature>
<dbReference type="PANTHER" id="PTHR43519">
    <property type="entry name" value="ATP-DEPENDENT RNA HELICASE HRPB"/>
    <property type="match status" value="1"/>
</dbReference>
<dbReference type="InterPro" id="IPR014001">
    <property type="entry name" value="Helicase_ATP-bd"/>
</dbReference>
<reference evidence="8 9" key="1">
    <citation type="submission" date="2018-04" db="EMBL/GenBank/DDBJ databases">
        <title>Genomic Encyclopedia of Type Strains, Phase IV (KMG-IV): sequencing the most valuable type-strain genomes for metagenomic binning, comparative biology and taxonomic classification.</title>
        <authorList>
            <person name="Goeker M."/>
        </authorList>
    </citation>
    <scope>NUCLEOTIDE SEQUENCE [LARGE SCALE GENOMIC DNA]</scope>
    <source>
        <strain evidence="8 9">DSM 104150</strain>
    </source>
</reference>
<dbReference type="PROSITE" id="PS51194">
    <property type="entry name" value="HELICASE_CTER"/>
    <property type="match status" value="1"/>
</dbReference>
<dbReference type="SUPFAM" id="SSF52540">
    <property type="entry name" value="P-loop containing nucleoside triphosphate hydrolases"/>
    <property type="match status" value="1"/>
</dbReference>
<dbReference type="CDD" id="cd17990">
    <property type="entry name" value="DEXHc_HrpB"/>
    <property type="match status" value="1"/>
</dbReference>
<gene>
    <name evidence="8" type="ORF">C8D93_1135</name>
</gene>